<proteinExistence type="predicted"/>
<evidence type="ECO:0000313" key="1">
    <source>
        <dbReference type="EMBL" id="GBL83286.1"/>
    </source>
</evidence>
<dbReference type="Proteomes" id="UP000499080">
    <property type="component" value="Unassembled WGS sequence"/>
</dbReference>
<sequence length="93" mass="10427">MRPSDGDIVSLTKEKNDLIDVSSSDMEDESDASSSISDATAAVNILQNFFGTETADKSVMYSLLIIDKKTDKMYLKARCFQQKITAYFRTLEK</sequence>
<organism evidence="2 3">
    <name type="scientific">Araneus ventricosus</name>
    <name type="common">Orbweaver spider</name>
    <name type="synonym">Epeira ventricosa</name>
    <dbReference type="NCBI Taxonomy" id="182803"/>
    <lineage>
        <taxon>Eukaryota</taxon>
        <taxon>Metazoa</taxon>
        <taxon>Ecdysozoa</taxon>
        <taxon>Arthropoda</taxon>
        <taxon>Chelicerata</taxon>
        <taxon>Arachnida</taxon>
        <taxon>Araneae</taxon>
        <taxon>Araneomorphae</taxon>
        <taxon>Entelegynae</taxon>
        <taxon>Araneoidea</taxon>
        <taxon>Araneidae</taxon>
        <taxon>Araneus</taxon>
    </lineage>
</organism>
<gene>
    <name evidence="1" type="ORF">AVEN_180570_1</name>
    <name evidence="2" type="ORF">AVEN_208370_1</name>
</gene>
<evidence type="ECO:0000313" key="2">
    <source>
        <dbReference type="EMBL" id="GBL83301.1"/>
    </source>
</evidence>
<comment type="caution">
    <text evidence="2">The sequence shown here is derived from an EMBL/GenBank/DDBJ whole genome shotgun (WGS) entry which is preliminary data.</text>
</comment>
<dbReference type="EMBL" id="BGPR01157579">
    <property type="protein sequence ID" value="GBL83286.1"/>
    <property type="molecule type" value="Genomic_DNA"/>
</dbReference>
<dbReference type="EMBL" id="BGPR01157582">
    <property type="protein sequence ID" value="GBL83301.1"/>
    <property type="molecule type" value="Genomic_DNA"/>
</dbReference>
<keyword evidence="3" id="KW-1185">Reference proteome</keyword>
<name>A0A4Y2ATF4_ARAVE</name>
<evidence type="ECO:0000313" key="3">
    <source>
        <dbReference type="Proteomes" id="UP000499080"/>
    </source>
</evidence>
<protein>
    <submittedName>
        <fullName evidence="2">Uncharacterized protein</fullName>
    </submittedName>
</protein>
<accession>A0A4Y2ATF4</accession>
<dbReference type="AlphaFoldDB" id="A0A4Y2ATF4"/>
<reference evidence="2 3" key="1">
    <citation type="journal article" date="2019" name="Sci. Rep.">
        <title>Orb-weaving spider Araneus ventricosus genome elucidates the spidroin gene catalogue.</title>
        <authorList>
            <person name="Kono N."/>
            <person name="Nakamura H."/>
            <person name="Ohtoshi R."/>
            <person name="Moran D.A.P."/>
            <person name="Shinohara A."/>
            <person name="Yoshida Y."/>
            <person name="Fujiwara M."/>
            <person name="Mori M."/>
            <person name="Tomita M."/>
            <person name="Arakawa K."/>
        </authorList>
    </citation>
    <scope>NUCLEOTIDE SEQUENCE [LARGE SCALE GENOMIC DNA]</scope>
</reference>